<dbReference type="KEGG" id="naci:NUH88_03690"/>
<dbReference type="NCBIfam" id="NF041384">
    <property type="entry name" value="YHS_seleno_dom"/>
    <property type="match status" value="1"/>
</dbReference>
<dbReference type="EMBL" id="CP102480">
    <property type="protein sequence ID" value="UUX50808.1"/>
    <property type="molecule type" value="Genomic_DNA"/>
</dbReference>
<accession>A0A9J7ATX2</accession>
<protein>
    <recommendedName>
        <fullName evidence="3">YHS domain-containing protein</fullName>
    </recommendedName>
</protein>
<dbReference type="Proteomes" id="UP001060336">
    <property type="component" value="Chromosome"/>
</dbReference>
<reference evidence="1" key="1">
    <citation type="submission" date="2022-08" db="EMBL/GenBank/DDBJ databases">
        <title>Nisaea acidiphila sp. nov., isolated from a marine algal debris and emended description of the genus Nisaea Urios et al. 2008.</title>
        <authorList>
            <person name="Kwon K."/>
        </authorList>
    </citation>
    <scope>NUCLEOTIDE SEQUENCE</scope>
    <source>
        <strain evidence="1">MEBiC11861</strain>
    </source>
</reference>
<evidence type="ECO:0008006" key="3">
    <source>
        <dbReference type="Google" id="ProtNLM"/>
    </source>
</evidence>
<dbReference type="AlphaFoldDB" id="A0A9J7ATX2"/>
<evidence type="ECO:0000313" key="1">
    <source>
        <dbReference type="EMBL" id="UUX50808.1"/>
    </source>
</evidence>
<proteinExistence type="predicted"/>
<evidence type="ECO:0000313" key="2">
    <source>
        <dbReference type="Proteomes" id="UP001060336"/>
    </source>
</evidence>
<organism evidence="1 2">
    <name type="scientific">Nisaea acidiphila</name>
    <dbReference type="NCBI Taxonomy" id="1862145"/>
    <lineage>
        <taxon>Bacteria</taxon>
        <taxon>Pseudomonadati</taxon>
        <taxon>Pseudomonadota</taxon>
        <taxon>Alphaproteobacteria</taxon>
        <taxon>Rhodospirillales</taxon>
        <taxon>Thalassobaculaceae</taxon>
        <taxon>Nisaea</taxon>
    </lineage>
</organism>
<keyword evidence="2" id="KW-1185">Reference proteome</keyword>
<gene>
    <name evidence="1" type="ORF">NUH88_03690</name>
</gene>
<name>A0A9J7ATX2_9PROT</name>
<dbReference type="RefSeq" id="WP_257770044.1">
    <property type="nucleotide sequence ID" value="NZ_CP102480.1"/>
</dbReference>
<sequence>MVTKFADSGFANDSREVSMKRSKAKAQQVIDIRPFVAAIFFALLLACTQAFGAAPDVNIDDKGLALRGYDPVAYFETGNAELGDASHSATIDGTTYHFTSAERREKFLEAPQTYVPNYGGYCAYGVAVGQKFDGDPEVFAVVDGKLYLQLDRATQTLWMSEVEKNIAIADRTWPVIQQIPAAVLND</sequence>